<comment type="caution">
    <text evidence="8">The sequence shown here is derived from an EMBL/GenBank/DDBJ whole genome shotgun (WGS) entry which is preliminary data.</text>
</comment>
<sequence>MILMPNLRRIRAGRPRLSEKQMNDTVGDQTAETELKSPPANFLCPISLDLMNDPVILSSGITYDRSSIERWFEAGNRTCPVTNQILKTRYPIPNQTLRRMIQDWCEENQRFGVERIPTPKPPLGPNEVLEILQHGEHSAKQTAVIELGRLLSFDGPQNLLDRLREEVQGFHMIILDLVKRPLSPAVAKSALTVILLAFADDETMGTKFAGIGFLGTLLQIMVDHAPDRSICERALEIFDMLCEYEEGREEAWRNALTIPVLVKKLLRVSSAATVFSVSALWKLCKHGDEEVSAGVMVEAAQVGAFQKLLLLLQIGCDDATKEKATDILKKLNSYTEDGLECIDSADFKNLRRPF</sequence>
<protein>
    <recommendedName>
        <fullName evidence="5 7">U-box domain-containing protein</fullName>
        <ecNumber evidence="5">2.3.2.27</ecNumber>
    </recommendedName>
    <alternativeName>
        <fullName evidence="5">RING-type E3 ubiquitin transferase PUB</fullName>
    </alternativeName>
</protein>
<dbReference type="Gene3D" id="3.30.40.10">
    <property type="entry name" value="Zinc/RING finger domain, C3HC4 (zinc finger)"/>
    <property type="match status" value="1"/>
</dbReference>
<dbReference type="PANTHER" id="PTHR22849:SF163">
    <property type="entry name" value="U-BOX DOMAIN-CONTAINING PROTEIN"/>
    <property type="match status" value="1"/>
</dbReference>
<comment type="pathway">
    <text evidence="2 5">Protein modification; protein ubiquitination.</text>
</comment>
<evidence type="ECO:0000256" key="5">
    <source>
        <dbReference type="RuleBase" id="RU369093"/>
    </source>
</evidence>
<evidence type="ECO:0000256" key="4">
    <source>
        <dbReference type="ARBA" id="ARBA00022786"/>
    </source>
</evidence>
<evidence type="ECO:0000256" key="2">
    <source>
        <dbReference type="ARBA" id="ARBA00004906"/>
    </source>
</evidence>
<dbReference type="SMART" id="SM00504">
    <property type="entry name" value="Ubox"/>
    <property type="match status" value="1"/>
</dbReference>
<keyword evidence="9" id="KW-1185">Reference proteome</keyword>
<evidence type="ECO:0000256" key="1">
    <source>
        <dbReference type="ARBA" id="ARBA00000900"/>
    </source>
</evidence>
<comment type="function">
    <text evidence="5">Functions as an E3 ubiquitin ligase.</text>
</comment>
<evidence type="ECO:0000313" key="8">
    <source>
        <dbReference type="EMBL" id="GMH16104.1"/>
    </source>
</evidence>
<dbReference type="InterPro" id="IPR045185">
    <property type="entry name" value="PUB22/23/24-like"/>
</dbReference>
<dbReference type="Gene3D" id="1.25.10.10">
    <property type="entry name" value="Leucine-rich Repeat Variant"/>
    <property type="match status" value="1"/>
</dbReference>
<evidence type="ECO:0000313" key="9">
    <source>
        <dbReference type="Proteomes" id="UP001279734"/>
    </source>
</evidence>
<gene>
    <name evidence="8" type="ORF">Nepgr_017945</name>
</gene>
<dbReference type="CDD" id="cd16664">
    <property type="entry name" value="RING-Ubox_PUB"/>
    <property type="match status" value="1"/>
</dbReference>
<dbReference type="GO" id="GO:0061630">
    <property type="term" value="F:ubiquitin protein ligase activity"/>
    <property type="evidence" value="ECO:0007669"/>
    <property type="project" value="UniProtKB-UniRule"/>
</dbReference>
<evidence type="ECO:0000259" key="7">
    <source>
        <dbReference type="PROSITE" id="PS51698"/>
    </source>
</evidence>
<dbReference type="PROSITE" id="PS51698">
    <property type="entry name" value="U_BOX"/>
    <property type="match status" value="1"/>
</dbReference>
<keyword evidence="4 5" id="KW-0833">Ubl conjugation pathway</keyword>
<keyword evidence="3 5" id="KW-0808">Transferase</keyword>
<dbReference type="Proteomes" id="UP001279734">
    <property type="component" value="Unassembled WGS sequence"/>
</dbReference>
<dbReference type="SUPFAM" id="SSF48371">
    <property type="entry name" value="ARM repeat"/>
    <property type="match status" value="1"/>
</dbReference>
<dbReference type="InterPro" id="IPR058678">
    <property type="entry name" value="ARM_PUB"/>
</dbReference>
<dbReference type="Pfam" id="PF04564">
    <property type="entry name" value="U-box"/>
    <property type="match status" value="1"/>
</dbReference>
<dbReference type="InterPro" id="IPR016024">
    <property type="entry name" value="ARM-type_fold"/>
</dbReference>
<accession>A0AAD3SSL2</accession>
<dbReference type="EC" id="2.3.2.27" evidence="5"/>
<dbReference type="AlphaFoldDB" id="A0AAD3SSL2"/>
<dbReference type="Pfam" id="PF25598">
    <property type="entry name" value="ARM_PUB"/>
    <property type="match status" value="1"/>
</dbReference>
<proteinExistence type="predicted"/>
<feature type="domain" description="U-box" evidence="7">
    <location>
        <begin position="37"/>
        <end position="111"/>
    </location>
</feature>
<reference evidence="8" key="1">
    <citation type="submission" date="2023-05" db="EMBL/GenBank/DDBJ databases">
        <title>Nepenthes gracilis genome sequencing.</title>
        <authorList>
            <person name="Fukushima K."/>
        </authorList>
    </citation>
    <scope>NUCLEOTIDE SEQUENCE</scope>
    <source>
        <strain evidence="8">SING2019-196</strain>
    </source>
</reference>
<comment type="catalytic activity">
    <reaction evidence="1 5">
        <text>S-ubiquitinyl-[E2 ubiquitin-conjugating enzyme]-L-cysteine + [acceptor protein]-L-lysine = [E2 ubiquitin-conjugating enzyme]-L-cysteine + N(6)-ubiquitinyl-[acceptor protein]-L-lysine.</text>
        <dbReference type="EC" id="2.3.2.27"/>
    </reaction>
</comment>
<feature type="compositionally biased region" description="Polar residues" evidence="6">
    <location>
        <begin position="23"/>
        <end position="32"/>
    </location>
</feature>
<dbReference type="InterPro" id="IPR013083">
    <property type="entry name" value="Znf_RING/FYVE/PHD"/>
</dbReference>
<dbReference type="PANTHER" id="PTHR22849">
    <property type="entry name" value="WDSAM1 PROTEIN"/>
    <property type="match status" value="1"/>
</dbReference>
<dbReference type="InterPro" id="IPR011989">
    <property type="entry name" value="ARM-like"/>
</dbReference>
<dbReference type="EMBL" id="BSYO01000016">
    <property type="protein sequence ID" value="GMH16104.1"/>
    <property type="molecule type" value="Genomic_DNA"/>
</dbReference>
<evidence type="ECO:0000256" key="6">
    <source>
        <dbReference type="SAM" id="MobiDB-lite"/>
    </source>
</evidence>
<organism evidence="8 9">
    <name type="scientific">Nepenthes gracilis</name>
    <name type="common">Slender pitcher plant</name>
    <dbReference type="NCBI Taxonomy" id="150966"/>
    <lineage>
        <taxon>Eukaryota</taxon>
        <taxon>Viridiplantae</taxon>
        <taxon>Streptophyta</taxon>
        <taxon>Embryophyta</taxon>
        <taxon>Tracheophyta</taxon>
        <taxon>Spermatophyta</taxon>
        <taxon>Magnoliopsida</taxon>
        <taxon>eudicotyledons</taxon>
        <taxon>Gunneridae</taxon>
        <taxon>Pentapetalae</taxon>
        <taxon>Caryophyllales</taxon>
        <taxon>Nepenthaceae</taxon>
        <taxon>Nepenthes</taxon>
    </lineage>
</organism>
<feature type="region of interest" description="Disordered" evidence="6">
    <location>
        <begin position="13"/>
        <end position="34"/>
    </location>
</feature>
<dbReference type="SUPFAM" id="SSF57850">
    <property type="entry name" value="RING/U-box"/>
    <property type="match status" value="1"/>
</dbReference>
<evidence type="ECO:0000256" key="3">
    <source>
        <dbReference type="ARBA" id="ARBA00022679"/>
    </source>
</evidence>
<name>A0AAD3SSL2_NEPGR</name>
<dbReference type="InterPro" id="IPR003613">
    <property type="entry name" value="Ubox_domain"/>
</dbReference>
<dbReference type="FunFam" id="3.30.40.10:FF:000442">
    <property type="entry name" value="RING-type E3 ubiquitin transferase"/>
    <property type="match status" value="1"/>
</dbReference>
<dbReference type="InterPro" id="IPR045210">
    <property type="entry name" value="RING-Ubox_PUB"/>
</dbReference>
<dbReference type="GO" id="GO:0016567">
    <property type="term" value="P:protein ubiquitination"/>
    <property type="evidence" value="ECO:0007669"/>
    <property type="project" value="UniProtKB-UniRule"/>
</dbReference>